<dbReference type="InterPro" id="IPR006170">
    <property type="entry name" value="PBP/GOBP"/>
</dbReference>
<proteinExistence type="predicted"/>
<feature type="signal peptide" evidence="1">
    <location>
        <begin position="1"/>
        <end position="21"/>
    </location>
</feature>
<comment type="caution">
    <text evidence="2">The sequence shown here is derived from an EMBL/GenBank/DDBJ whole genome shotgun (WGS) entry which is preliminary data.</text>
</comment>
<dbReference type="Proteomes" id="UP000791440">
    <property type="component" value="Unassembled WGS sequence"/>
</dbReference>
<dbReference type="EMBL" id="JH668320">
    <property type="protein sequence ID" value="KAG6445466.1"/>
    <property type="molecule type" value="Genomic_DNA"/>
</dbReference>
<feature type="chain" id="PRO_5038276355" evidence="1">
    <location>
        <begin position="22"/>
        <end position="141"/>
    </location>
</feature>
<accession>A0A921YTX0</accession>
<gene>
    <name evidence="2" type="ORF">O3G_MSEX003914</name>
</gene>
<sequence>MIKQMCAFLFALSVICSVNLAASKSIYVFPPEKAEMILENAIKCITESGLQTFVGQEIKQGKYTDDERTLGALVCANEKIGYSNESGRLNIDKIMIDLFPLKPEIRSDLEACNKDYGLDPVGTFKSFLICFRKRVPFRVVL</sequence>
<organism evidence="2 3">
    <name type="scientific">Manduca sexta</name>
    <name type="common">Tobacco hawkmoth</name>
    <name type="synonym">Tobacco hornworm</name>
    <dbReference type="NCBI Taxonomy" id="7130"/>
    <lineage>
        <taxon>Eukaryota</taxon>
        <taxon>Metazoa</taxon>
        <taxon>Ecdysozoa</taxon>
        <taxon>Arthropoda</taxon>
        <taxon>Hexapoda</taxon>
        <taxon>Insecta</taxon>
        <taxon>Pterygota</taxon>
        <taxon>Neoptera</taxon>
        <taxon>Endopterygota</taxon>
        <taxon>Lepidoptera</taxon>
        <taxon>Glossata</taxon>
        <taxon>Ditrysia</taxon>
        <taxon>Bombycoidea</taxon>
        <taxon>Sphingidae</taxon>
        <taxon>Sphinginae</taxon>
        <taxon>Sphingini</taxon>
        <taxon>Manduca</taxon>
    </lineage>
</organism>
<dbReference type="GO" id="GO:0005549">
    <property type="term" value="F:odorant binding"/>
    <property type="evidence" value="ECO:0007669"/>
    <property type="project" value="InterPro"/>
</dbReference>
<dbReference type="Pfam" id="PF01395">
    <property type="entry name" value="PBP_GOBP"/>
    <property type="match status" value="1"/>
</dbReference>
<evidence type="ECO:0000256" key="1">
    <source>
        <dbReference type="SAM" id="SignalP"/>
    </source>
</evidence>
<evidence type="ECO:0000313" key="3">
    <source>
        <dbReference type="Proteomes" id="UP000791440"/>
    </source>
</evidence>
<dbReference type="EMBL" id="JH668320">
    <property type="protein sequence ID" value="KAG6445467.1"/>
    <property type="molecule type" value="Genomic_DNA"/>
</dbReference>
<reference evidence="2" key="2">
    <citation type="submission" date="2020-12" db="EMBL/GenBank/DDBJ databases">
        <authorList>
            <person name="Kanost M."/>
        </authorList>
    </citation>
    <scope>NUCLEOTIDE SEQUENCE</scope>
</reference>
<dbReference type="CDD" id="cd23992">
    <property type="entry name" value="PBP_GOBP"/>
    <property type="match status" value="1"/>
</dbReference>
<evidence type="ECO:0000313" key="2">
    <source>
        <dbReference type="EMBL" id="KAG6445467.1"/>
    </source>
</evidence>
<keyword evidence="3" id="KW-1185">Reference proteome</keyword>
<protein>
    <submittedName>
        <fullName evidence="2">Uncharacterized protein</fullName>
    </submittedName>
</protein>
<reference evidence="2" key="1">
    <citation type="journal article" date="2016" name="Insect Biochem. Mol. Biol.">
        <title>Multifaceted biological insights from a draft genome sequence of the tobacco hornworm moth, Manduca sexta.</title>
        <authorList>
            <person name="Kanost M.R."/>
            <person name="Arrese E.L."/>
            <person name="Cao X."/>
            <person name="Chen Y.R."/>
            <person name="Chellapilla S."/>
            <person name="Goldsmith M.R."/>
            <person name="Grosse-Wilde E."/>
            <person name="Heckel D.G."/>
            <person name="Herndon N."/>
            <person name="Jiang H."/>
            <person name="Papanicolaou A."/>
            <person name="Qu J."/>
            <person name="Soulages J.L."/>
            <person name="Vogel H."/>
            <person name="Walters J."/>
            <person name="Waterhouse R.M."/>
            <person name="Ahn S.J."/>
            <person name="Almeida F.C."/>
            <person name="An C."/>
            <person name="Aqrawi P."/>
            <person name="Bretschneider A."/>
            <person name="Bryant W.B."/>
            <person name="Bucks S."/>
            <person name="Chao H."/>
            <person name="Chevignon G."/>
            <person name="Christen J.M."/>
            <person name="Clarke D.F."/>
            <person name="Dittmer N.T."/>
            <person name="Ferguson L.C.F."/>
            <person name="Garavelou S."/>
            <person name="Gordon K.H.J."/>
            <person name="Gunaratna R.T."/>
            <person name="Han Y."/>
            <person name="Hauser F."/>
            <person name="He Y."/>
            <person name="Heidel-Fischer H."/>
            <person name="Hirsh A."/>
            <person name="Hu Y."/>
            <person name="Jiang H."/>
            <person name="Kalra D."/>
            <person name="Klinner C."/>
            <person name="Konig C."/>
            <person name="Kovar C."/>
            <person name="Kroll A.R."/>
            <person name="Kuwar S.S."/>
            <person name="Lee S.L."/>
            <person name="Lehman R."/>
            <person name="Li K."/>
            <person name="Li Z."/>
            <person name="Liang H."/>
            <person name="Lovelace S."/>
            <person name="Lu Z."/>
            <person name="Mansfield J.H."/>
            <person name="McCulloch K.J."/>
            <person name="Mathew T."/>
            <person name="Morton B."/>
            <person name="Muzny D.M."/>
            <person name="Neunemann D."/>
            <person name="Ongeri F."/>
            <person name="Pauchet Y."/>
            <person name="Pu L.L."/>
            <person name="Pyrousis I."/>
            <person name="Rao X.J."/>
            <person name="Redding A."/>
            <person name="Roesel C."/>
            <person name="Sanchez-Gracia A."/>
            <person name="Schaack S."/>
            <person name="Shukla A."/>
            <person name="Tetreau G."/>
            <person name="Wang Y."/>
            <person name="Xiong G.H."/>
            <person name="Traut W."/>
            <person name="Walsh T.K."/>
            <person name="Worley K.C."/>
            <person name="Wu D."/>
            <person name="Wu W."/>
            <person name="Wu Y.Q."/>
            <person name="Zhang X."/>
            <person name="Zou Z."/>
            <person name="Zucker H."/>
            <person name="Briscoe A.D."/>
            <person name="Burmester T."/>
            <person name="Clem R.J."/>
            <person name="Feyereisen R."/>
            <person name="Grimmelikhuijzen C.J.P."/>
            <person name="Hamodrakas S.J."/>
            <person name="Hansson B.S."/>
            <person name="Huguet E."/>
            <person name="Jermiin L.S."/>
            <person name="Lan Q."/>
            <person name="Lehman H.K."/>
            <person name="Lorenzen M."/>
            <person name="Merzendorfer H."/>
            <person name="Michalopoulos I."/>
            <person name="Morton D.B."/>
            <person name="Muthukrishnan S."/>
            <person name="Oakeshott J.G."/>
            <person name="Palmer W."/>
            <person name="Park Y."/>
            <person name="Passarelli A.L."/>
            <person name="Rozas J."/>
            <person name="Schwartz L.M."/>
            <person name="Smith W."/>
            <person name="Southgate A."/>
            <person name="Vilcinskas A."/>
            <person name="Vogt R."/>
            <person name="Wang P."/>
            <person name="Werren J."/>
            <person name="Yu X.Q."/>
            <person name="Zhou J.J."/>
            <person name="Brown S.J."/>
            <person name="Scherer S.E."/>
            <person name="Richards S."/>
            <person name="Blissard G.W."/>
        </authorList>
    </citation>
    <scope>NUCLEOTIDE SEQUENCE</scope>
</reference>
<keyword evidence="1" id="KW-0732">Signal</keyword>
<name>A0A921YTX0_MANSE</name>
<dbReference type="AlphaFoldDB" id="A0A921YTX0"/>